<feature type="chain" id="PRO_5047435901" evidence="2">
    <location>
        <begin position="24"/>
        <end position="334"/>
    </location>
</feature>
<dbReference type="InterPro" id="IPR021759">
    <property type="entry name" value="WxLIP_HBD"/>
</dbReference>
<feature type="signal peptide" evidence="2">
    <location>
        <begin position="1"/>
        <end position="23"/>
    </location>
</feature>
<keyword evidence="2" id="KW-0732">Signal</keyword>
<sequence>MKKMLVLVFAFVFLLCFSKTGRAASEFDFSVHFDLPKNQVSSNKTYLDLLVQPNSTQNITYTLKNDTDKKIDVSVKVHEASTNTNGVVEYAKKADFKDSSLNNKMSDLVTYEKKVSIPANSSVEKQITVNIPKEKFDGVIAGGITFQEINEEDKEVKKGVGVESTFSMTKAILLRNNKKSISPELQLKEVSPITLNSRSVIQAVIQNDRPAYIFQGKFDTRIQKKNSNKILYQKKTKDISVAPNSTFGYQIPLEGKKLKPGEYQLTILAKGEKKKWKLQKDFTVSKKDAQDLAKDDVDINKKDSRWGVYLLGLIFVISLGSFFIWKFIIKKQRR</sequence>
<dbReference type="Pfam" id="PF11797">
    <property type="entry name" value="WxLIP_HBD"/>
    <property type="match status" value="1"/>
</dbReference>
<evidence type="ECO:0000256" key="1">
    <source>
        <dbReference type="SAM" id="Phobius"/>
    </source>
</evidence>
<accession>A0ABM7AA62</accession>
<evidence type="ECO:0000313" key="6">
    <source>
        <dbReference type="Proteomes" id="UP000268310"/>
    </source>
</evidence>
<feature type="domain" description="WxL Interacting Protein peptidoglycan binding" evidence="3">
    <location>
        <begin position="29"/>
        <end position="148"/>
    </location>
</feature>
<evidence type="ECO:0000313" key="5">
    <source>
        <dbReference type="EMBL" id="AYW48285.1"/>
    </source>
</evidence>
<dbReference type="Proteomes" id="UP000268310">
    <property type="component" value="Chromosome"/>
</dbReference>
<feature type="transmembrane region" description="Helical" evidence="1">
    <location>
        <begin position="306"/>
        <end position="328"/>
    </location>
</feature>
<dbReference type="Pfam" id="PF06030">
    <property type="entry name" value="WxLIP_PGBD"/>
    <property type="match status" value="1"/>
</dbReference>
<keyword evidence="1" id="KW-0472">Membrane</keyword>
<evidence type="ECO:0000256" key="2">
    <source>
        <dbReference type="SAM" id="SignalP"/>
    </source>
</evidence>
<dbReference type="InterPro" id="IPR010317">
    <property type="entry name" value="WxLIP_PGBD"/>
</dbReference>
<name>A0ABM7AA62_9ENTE</name>
<organism evidence="5 6">
    <name type="scientific">Tetragenococcus osmophilus</name>
    <dbReference type="NCBI Taxonomy" id="526944"/>
    <lineage>
        <taxon>Bacteria</taxon>
        <taxon>Bacillati</taxon>
        <taxon>Bacillota</taxon>
        <taxon>Bacilli</taxon>
        <taxon>Lactobacillales</taxon>
        <taxon>Enterococcaceae</taxon>
        <taxon>Tetragenococcus</taxon>
    </lineage>
</organism>
<protein>
    <submittedName>
        <fullName evidence="5">Cell wall anchor protein</fullName>
    </submittedName>
</protein>
<feature type="domain" description="WxL Interacting Protein host binding" evidence="4">
    <location>
        <begin position="157"/>
        <end position="293"/>
    </location>
</feature>
<keyword evidence="1" id="KW-0812">Transmembrane</keyword>
<keyword evidence="6" id="KW-1185">Reference proteome</keyword>
<dbReference type="EMBL" id="CP027783">
    <property type="protein sequence ID" value="AYW48285.1"/>
    <property type="molecule type" value="Genomic_DNA"/>
</dbReference>
<keyword evidence="1" id="KW-1133">Transmembrane helix</keyword>
<dbReference type="RefSeq" id="WP_123936051.1">
    <property type="nucleotide sequence ID" value="NZ_CP027783.1"/>
</dbReference>
<evidence type="ECO:0000259" key="3">
    <source>
        <dbReference type="Pfam" id="PF06030"/>
    </source>
</evidence>
<proteinExistence type="predicted"/>
<reference evidence="5 6" key="1">
    <citation type="journal article" date="2012" name="Int. J. Syst. Evol. Microbiol.">
        <title>Characterization of Tetragenococcus strains from sugar thick juice reveals a novel species, Tetragenococcus osmophilus sp. nov., and divides Tetragenococcus halophilus into two subspecies, T. halophilus subsp. halophilus subsp. nov. and T. halophilus subsp. flandriensis subsp. nov.</title>
        <authorList>
            <person name="Juste A."/>
            <person name="Van Trappen S."/>
            <person name="Verreth C."/>
            <person name="Cleenwerck I."/>
            <person name="De Vos P."/>
            <person name="Lievens B."/>
            <person name="Willems K.A."/>
        </authorList>
    </citation>
    <scope>NUCLEOTIDE SEQUENCE [LARGE SCALE GENOMIC DNA]</scope>
    <source>
        <strain evidence="5 6">JCM 31126</strain>
    </source>
</reference>
<gene>
    <name evidence="5" type="ORF">C7K38_07870</name>
</gene>
<evidence type="ECO:0000259" key="4">
    <source>
        <dbReference type="Pfam" id="PF11797"/>
    </source>
</evidence>